<comment type="caution">
    <text evidence="2">The sequence shown here is derived from an EMBL/GenBank/DDBJ whole genome shotgun (WGS) entry which is preliminary data.</text>
</comment>
<dbReference type="GO" id="GO:0090313">
    <property type="term" value="P:regulation of protein targeting to membrane"/>
    <property type="evidence" value="ECO:0007669"/>
    <property type="project" value="TreeGrafter"/>
</dbReference>
<reference evidence="2" key="1">
    <citation type="submission" date="2022-10" db="EMBL/GenBank/DDBJ databases">
        <authorList>
            <person name="Yu W.X."/>
        </authorList>
    </citation>
    <scope>NUCLEOTIDE SEQUENCE</scope>
    <source>
        <strain evidence="2">AAT</strain>
    </source>
</reference>
<evidence type="ECO:0000256" key="1">
    <source>
        <dbReference type="SAM" id="Phobius"/>
    </source>
</evidence>
<keyword evidence="1" id="KW-1133">Transmembrane helix</keyword>
<name>A0AAE3M811_9BACT</name>
<keyword evidence="1" id="KW-0812">Transmembrane</keyword>
<dbReference type="Proteomes" id="UP001209229">
    <property type="component" value="Unassembled WGS sequence"/>
</dbReference>
<dbReference type="InterPro" id="IPR052894">
    <property type="entry name" value="AsmA-related"/>
</dbReference>
<proteinExistence type="predicted"/>
<evidence type="ECO:0000313" key="3">
    <source>
        <dbReference type="Proteomes" id="UP001209229"/>
    </source>
</evidence>
<keyword evidence="1" id="KW-0472">Membrane</keyword>
<dbReference type="PANTHER" id="PTHR30441">
    <property type="entry name" value="DUF748 DOMAIN-CONTAINING PROTEIN"/>
    <property type="match status" value="1"/>
</dbReference>
<dbReference type="GO" id="GO:0005886">
    <property type="term" value="C:plasma membrane"/>
    <property type="evidence" value="ECO:0007669"/>
    <property type="project" value="TreeGrafter"/>
</dbReference>
<dbReference type="AlphaFoldDB" id="A0AAE3M811"/>
<organism evidence="2 3">
    <name type="scientific">Plebeiibacterium sediminum</name>
    <dbReference type="NCBI Taxonomy" id="2992112"/>
    <lineage>
        <taxon>Bacteria</taxon>
        <taxon>Pseudomonadati</taxon>
        <taxon>Bacteroidota</taxon>
        <taxon>Bacteroidia</taxon>
        <taxon>Marinilabiliales</taxon>
        <taxon>Marinilabiliaceae</taxon>
        <taxon>Plebeiibacterium</taxon>
    </lineage>
</organism>
<dbReference type="Pfam" id="PF05359">
    <property type="entry name" value="DUF748"/>
    <property type="match status" value="1"/>
</dbReference>
<dbReference type="InterPro" id="IPR008023">
    <property type="entry name" value="DUF748"/>
</dbReference>
<dbReference type="RefSeq" id="WP_301192511.1">
    <property type="nucleotide sequence ID" value="NZ_JAPDPJ010000073.1"/>
</dbReference>
<dbReference type="PANTHER" id="PTHR30441:SF8">
    <property type="entry name" value="DUF748 DOMAIN-CONTAINING PROTEIN"/>
    <property type="match status" value="1"/>
</dbReference>
<evidence type="ECO:0000313" key="2">
    <source>
        <dbReference type="EMBL" id="MCW3788954.1"/>
    </source>
</evidence>
<accession>A0AAE3M811</accession>
<feature type="transmembrane region" description="Helical" evidence="1">
    <location>
        <begin position="7"/>
        <end position="28"/>
    </location>
</feature>
<protein>
    <submittedName>
        <fullName evidence="2">DUF748 domain-containing protein</fullName>
    </submittedName>
</protein>
<sequence>MNIKKRYYILGGISLIIFITLFFLSTIIKNYLVKHGEELVGRKLDLKELHINYFKVQVTARNFTLFEENKKDTFVYFKELLVNYDPWKMLSNEYAVSQIRLVNPYVSIKQNGTQFNFDDLVPPADTTIIEEKTDTLQIAENENVKFSIRNIDLQNGAFKYYDQQIDNLLNFDDLNLNLPLIAWDSQSSEMGVQFSIGKNGRVKVDAEINQQKSQYNVNFGTSNIQLNAFTNYLKDYMNIDSFNGLLQSDIKIKGSIEQPDQILVSGTVAIDSFSMVDLNGASMFSAHQLYTKLDSIDLEKSRYIINNISIDRPEISAILNKDKSNWESFFDPILSDTLNTANEDSIATSEPNPSPLYYRIDTVSVTNGLVAFTDNTLNREFSYNIKNIDIKLNAVTEQNNAIPVNWSMKFNNDGMFIGASHFSIKNPLNFFYDGAITDLDLHSFSPYTEYYLAYPIVSGLFNYDADIKMDPQKLENNNHLLVKEMQFGKKTKDPTASKLPVKLALYLIKDAQDNVEFELPVTGNPSEPGFKAGPVIWKTFGKFITKTATQPFSSLARLVGTQPEELEMVPFEYTQDSLSDNQRKVLDKIAEILTKKEELIFSFRQEVVMKEEMKQLAIKQVKNQYITETPSLKITNWKRVQDKDEKFKLYLAKLLPEENTLSVEEQCLKIVSKEELQLAFNDLYTKRNHLLKAYMIETKACNPASIKLLNVDFNNMPAELSNPEFRVEVSVK</sequence>
<gene>
    <name evidence="2" type="ORF">OM075_20980</name>
</gene>
<keyword evidence="3" id="KW-1185">Reference proteome</keyword>
<dbReference type="EMBL" id="JAPDPJ010000073">
    <property type="protein sequence ID" value="MCW3788954.1"/>
    <property type="molecule type" value="Genomic_DNA"/>
</dbReference>